<dbReference type="InterPro" id="IPR016064">
    <property type="entry name" value="NAD/diacylglycerol_kinase_sf"/>
</dbReference>
<accession>A0A1L8DZ76</accession>
<dbReference type="PROSITE" id="PS50146">
    <property type="entry name" value="DAGK"/>
    <property type="match status" value="1"/>
</dbReference>
<dbReference type="GO" id="GO:0016020">
    <property type="term" value="C:membrane"/>
    <property type="evidence" value="ECO:0007669"/>
    <property type="project" value="GOC"/>
</dbReference>
<protein>
    <submittedName>
        <fullName evidence="3">Putative sphingosine kinase involved in sphingolipid metabolism</fullName>
    </submittedName>
</protein>
<dbReference type="GO" id="GO:0006672">
    <property type="term" value="P:ceramide metabolic process"/>
    <property type="evidence" value="ECO:0007669"/>
    <property type="project" value="TreeGrafter"/>
</dbReference>
<dbReference type="InterPro" id="IPR001206">
    <property type="entry name" value="Diacylglycerol_kinase_cat_dom"/>
</dbReference>
<sequence length="492" mass="54042">MESHEAVLLAALHVGKKRVRAILHAGAIAWEPSSTKKGNQRHQVSLADVVTVLCNGATFTLVYGRRRRGTHEWQLQRTTFVAADATTAEAWTQEARRQLEAQTHRPRRILVFVNPFGGRRAAPRIYKRRVQPLLELAGIETEVIVSERSQQIRETLLEATLDNYDGIVCVGGDGTFSELFNGLVARECHDSGIPMTSALLPRPRIPLAVIPGGSTNTVAFCMHGTDDPTTCAIHLVLGQRAGLDLCSTTSSDPEGVRLYASVLSYGYLGDIAKESERYRWMGPRRYEYSGLRKFLMNRGYRGEVSVLLDHTDPAADAAKCLEGCERCSAPVCDPDTPPVSDTETPWQVIRGKFLMVNGANISCACRRSPSGMSPSCHLGDGCVDVIIVHHTHMFNNLRLLLRLSSRKGSVAQLPFVRVLRARGFHFRPHDAAAGGATGSQQPIAPSGKQSVWNCDGEVLTEGEATIKPHRQLVTVFRRPLVDPEEAKCAFCS</sequence>
<dbReference type="InterPro" id="IPR050187">
    <property type="entry name" value="Lipid_Phosphate_FormReg"/>
</dbReference>
<dbReference type="SUPFAM" id="SSF111331">
    <property type="entry name" value="NAD kinase/diacylglycerol kinase-like"/>
    <property type="match status" value="1"/>
</dbReference>
<dbReference type="Pfam" id="PF19280">
    <property type="entry name" value="CERK_C"/>
    <property type="match status" value="1"/>
</dbReference>
<dbReference type="SMART" id="SM00046">
    <property type="entry name" value="DAGKc"/>
    <property type="match status" value="1"/>
</dbReference>
<keyword evidence="3" id="KW-0808">Transferase</keyword>
<organism evidence="3">
    <name type="scientific">Nyssomyia neivai</name>
    <dbReference type="NCBI Taxonomy" id="330878"/>
    <lineage>
        <taxon>Eukaryota</taxon>
        <taxon>Metazoa</taxon>
        <taxon>Ecdysozoa</taxon>
        <taxon>Arthropoda</taxon>
        <taxon>Hexapoda</taxon>
        <taxon>Insecta</taxon>
        <taxon>Pterygota</taxon>
        <taxon>Neoptera</taxon>
        <taxon>Endopterygota</taxon>
        <taxon>Diptera</taxon>
        <taxon>Nematocera</taxon>
        <taxon>Psychodoidea</taxon>
        <taxon>Psychodidae</taxon>
        <taxon>Nyssomyia</taxon>
    </lineage>
</organism>
<dbReference type="AlphaFoldDB" id="A0A1L8DZ76"/>
<dbReference type="PANTHER" id="PTHR12358:SF111">
    <property type="entry name" value="CERAMIDE KINASE, ISOFORM A"/>
    <property type="match status" value="1"/>
</dbReference>
<name>A0A1L8DZ76_9DIPT</name>
<feature type="domain" description="4Fe-4S ferredoxin-type" evidence="2">
    <location>
        <begin position="311"/>
        <end position="342"/>
    </location>
</feature>
<dbReference type="PROSITE" id="PS51379">
    <property type="entry name" value="4FE4S_FER_2"/>
    <property type="match status" value="1"/>
</dbReference>
<dbReference type="Gene3D" id="2.60.200.40">
    <property type="match status" value="1"/>
</dbReference>
<proteinExistence type="predicted"/>
<dbReference type="Pfam" id="PF00781">
    <property type="entry name" value="DAGK_cat"/>
    <property type="match status" value="1"/>
</dbReference>
<dbReference type="InterPro" id="IPR017438">
    <property type="entry name" value="ATP-NAD_kinase_N"/>
</dbReference>
<dbReference type="Gene3D" id="3.40.50.10330">
    <property type="entry name" value="Probable inorganic polyphosphate/atp-NAD kinase, domain 1"/>
    <property type="match status" value="1"/>
</dbReference>
<evidence type="ECO:0000259" key="1">
    <source>
        <dbReference type="PROSITE" id="PS50146"/>
    </source>
</evidence>
<dbReference type="InterPro" id="IPR045363">
    <property type="entry name" value="CERK_C"/>
</dbReference>
<evidence type="ECO:0000259" key="2">
    <source>
        <dbReference type="PROSITE" id="PS51379"/>
    </source>
</evidence>
<feature type="domain" description="DAGKc" evidence="1">
    <location>
        <begin position="104"/>
        <end position="253"/>
    </location>
</feature>
<keyword evidence="3" id="KW-0418">Kinase</keyword>
<dbReference type="EMBL" id="GFDF01002348">
    <property type="protein sequence ID" value="JAV11736.1"/>
    <property type="molecule type" value="Transcribed_RNA"/>
</dbReference>
<dbReference type="PANTHER" id="PTHR12358">
    <property type="entry name" value="SPHINGOSINE KINASE"/>
    <property type="match status" value="1"/>
</dbReference>
<dbReference type="InterPro" id="IPR017896">
    <property type="entry name" value="4Fe4S_Fe-S-bd"/>
</dbReference>
<reference evidence="3" key="1">
    <citation type="submission" date="2016-12" db="EMBL/GenBank/DDBJ databases">
        <title>An insight into the sialome and mialome of the sand fly, Nyssomyia neivai.</title>
        <authorList>
            <person name="Sebastian V."/>
            <person name="Goulart T.M."/>
            <person name="Oliveira W."/>
            <person name="Calvo E."/>
            <person name="Oliveira L.F."/>
            <person name="Pinto M.C."/>
            <person name="Rosselino A.M."/>
            <person name="Ribeiro J.M."/>
        </authorList>
    </citation>
    <scope>NUCLEOTIDE SEQUENCE</scope>
</reference>
<evidence type="ECO:0000313" key="3">
    <source>
        <dbReference type="EMBL" id="JAV11736.1"/>
    </source>
</evidence>
<dbReference type="GO" id="GO:0001729">
    <property type="term" value="F:ceramide kinase activity"/>
    <property type="evidence" value="ECO:0007669"/>
    <property type="project" value="TreeGrafter"/>
</dbReference>